<gene>
    <name evidence="5" type="ORF">GCM10011335_25510</name>
</gene>
<evidence type="ECO:0000256" key="3">
    <source>
        <dbReference type="ARBA" id="ARBA00022801"/>
    </source>
</evidence>
<dbReference type="SUPFAM" id="SSF52096">
    <property type="entry name" value="ClpP/crotonase"/>
    <property type="match status" value="1"/>
</dbReference>
<keyword evidence="3 5" id="KW-0378">Hydrolase</keyword>
<name>A0A917DB71_9HYPH</name>
<sequence length="364" mass="37848">MTEQTAAPLVVTDREGALGVLRLNRPKALNALTLEMVRLLREGFDAFLADPAVAVILLEAAEGRAFCAGGDIRAVFASGKAGDGEAETFWREEYELISALAHSPKPVVCLMDGIVMGGGAGLAMHLKHRVITEKVRFAMPEVGIGFVPDVGASFLLPRLKGALGRYLAFTGESIGAGDMLFAGLADHFLPAGSLPSLRRALAALSGPVGDGDVGAFIAGFARPAAPDLFVNEGETIAAAFAAPDAAAIVAGLHAVEGRGAGFAEACIAVIGTRSPLSLALTAELLRLGAAPATLEECLVREFRAAVYCLQTGDFYEGVRAAVIDKDRQPQWPSRLAGAGTPPLATVFAGQTDRREPMFDLVPAA</sequence>
<evidence type="ECO:0000256" key="1">
    <source>
        <dbReference type="ARBA" id="ARBA00001709"/>
    </source>
</evidence>
<evidence type="ECO:0000313" key="5">
    <source>
        <dbReference type="EMBL" id="GGD21478.1"/>
    </source>
</evidence>
<dbReference type="Proteomes" id="UP000613160">
    <property type="component" value="Unassembled WGS sequence"/>
</dbReference>
<dbReference type="GO" id="GO:0005829">
    <property type="term" value="C:cytosol"/>
    <property type="evidence" value="ECO:0007669"/>
    <property type="project" value="TreeGrafter"/>
</dbReference>
<dbReference type="Gene3D" id="3.90.226.10">
    <property type="entry name" value="2-enoyl-CoA Hydratase, Chain A, domain 1"/>
    <property type="match status" value="1"/>
</dbReference>
<organism evidence="5 6">
    <name type="scientific">Aureimonas glaciei</name>
    <dbReference type="NCBI Taxonomy" id="1776957"/>
    <lineage>
        <taxon>Bacteria</taxon>
        <taxon>Pseudomonadati</taxon>
        <taxon>Pseudomonadota</taxon>
        <taxon>Alphaproteobacteria</taxon>
        <taxon>Hyphomicrobiales</taxon>
        <taxon>Aurantimonadaceae</taxon>
        <taxon>Aureimonas</taxon>
    </lineage>
</organism>
<accession>A0A917DB71</accession>
<dbReference type="InterPro" id="IPR029045">
    <property type="entry name" value="ClpP/crotonase-like_dom_sf"/>
</dbReference>
<dbReference type="CDD" id="cd06558">
    <property type="entry name" value="crotonase-like"/>
    <property type="match status" value="1"/>
</dbReference>
<comment type="caution">
    <text evidence="5">The sequence shown here is derived from an EMBL/GenBank/DDBJ whole genome shotgun (WGS) entry which is preliminary data.</text>
</comment>
<reference evidence="5" key="2">
    <citation type="submission" date="2020-09" db="EMBL/GenBank/DDBJ databases">
        <authorList>
            <person name="Sun Q."/>
            <person name="Zhou Y."/>
        </authorList>
    </citation>
    <scope>NUCLEOTIDE SEQUENCE</scope>
    <source>
        <strain evidence="5">CGMCC 1.15493</strain>
    </source>
</reference>
<comment type="catalytic activity">
    <reaction evidence="1">
        <text>3-hydroxy-2-methylpropanoyl-CoA + H2O = 3-hydroxy-2-methylpropanoate + CoA + H(+)</text>
        <dbReference type="Rhea" id="RHEA:20888"/>
        <dbReference type="ChEBI" id="CHEBI:11805"/>
        <dbReference type="ChEBI" id="CHEBI:15377"/>
        <dbReference type="ChEBI" id="CHEBI:15378"/>
        <dbReference type="ChEBI" id="CHEBI:57287"/>
        <dbReference type="ChEBI" id="CHEBI:57340"/>
        <dbReference type="EC" id="3.1.2.4"/>
    </reaction>
</comment>
<keyword evidence="6" id="KW-1185">Reference proteome</keyword>
<evidence type="ECO:0000256" key="2">
    <source>
        <dbReference type="ARBA" id="ARBA00011915"/>
    </source>
</evidence>
<protein>
    <recommendedName>
        <fullName evidence="2">3-hydroxyisobutyryl-CoA hydrolase</fullName>
        <ecNumber evidence="2">3.1.2.4</ecNumber>
    </recommendedName>
</protein>
<dbReference type="InterPro" id="IPR045004">
    <property type="entry name" value="ECH_dom"/>
</dbReference>
<dbReference type="Pfam" id="PF16113">
    <property type="entry name" value="ECH_2"/>
    <property type="match status" value="1"/>
</dbReference>
<dbReference type="PANTHER" id="PTHR43176">
    <property type="entry name" value="3-HYDROXYISOBUTYRYL-COA HYDROLASE-RELATED"/>
    <property type="match status" value="1"/>
</dbReference>
<dbReference type="AlphaFoldDB" id="A0A917DB71"/>
<dbReference type="PANTHER" id="PTHR43176:SF3">
    <property type="entry name" value="3-HYDROXYISOBUTYRYL-COA HYDROLASE, MITOCHONDRIAL"/>
    <property type="match status" value="1"/>
</dbReference>
<dbReference type="InterPro" id="IPR032259">
    <property type="entry name" value="HIBYL-CoA-H"/>
</dbReference>
<proteinExistence type="predicted"/>
<dbReference type="GO" id="GO:0006574">
    <property type="term" value="P:L-valine catabolic process"/>
    <property type="evidence" value="ECO:0007669"/>
    <property type="project" value="TreeGrafter"/>
</dbReference>
<dbReference type="EMBL" id="BMJJ01000005">
    <property type="protein sequence ID" value="GGD21478.1"/>
    <property type="molecule type" value="Genomic_DNA"/>
</dbReference>
<evidence type="ECO:0000259" key="4">
    <source>
        <dbReference type="Pfam" id="PF16113"/>
    </source>
</evidence>
<dbReference type="NCBIfam" id="NF004127">
    <property type="entry name" value="PRK05617.1"/>
    <property type="match status" value="1"/>
</dbReference>
<dbReference type="EC" id="3.1.2.4" evidence="2"/>
<evidence type="ECO:0000313" key="6">
    <source>
        <dbReference type="Proteomes" id="UP000613160"/>
    </source>
</evidence>
<dbReference type="RefSeq" id="WP_188851119.1">
    <property type="nucleotide sequence ID" value="NZ_BMJJ01000005.1"/>
</dbReference>
<reference evidence="5" key="1">
    <citation type="journal article" date="2014" name="Int. J. Syst. Evol. Microbiol.">
        <title>Complete genome sequence of Corynebacterium casei LMG S-19264T (=DSM 44701T), isolated from a smear-ripened cheese.</title>
        <authorList>
            <consortium name="US DOE Joint Genome Institute (JGI-PGF)"/>
            <person name="Walter F."/>
            <person name="Albersmeier A."/>
            <person name="Kalinowski J."/>
            <person name="Ruckert C."/>
        </authorList>
    </citation>
    <scope>NUCLEOTIDE SEQUENCE</scope>
    <source>
        <strain evidence="5">CGMCC 1.15493</strain>
    </source>
</reference>
<feature type="domain" description="Enoyl-CoA hydratase/isomerase" evidence="4">
    <location>
        <begin position="19"/>
        <end position="332"/>
    </location>
</feature>
<dbReference type="GO" id="GO:0003860">
    <property type="term" value="F:3-hydroxyisobutyryl-CoA hydrolase activity"/>
    <property type="evidence" value="ECO:0007669"/>
    <property type="project" value="UniProtKB-EC"/>
</dbReference>